<dbReference type="Proteomes" id="UP000637643">
    <property type="component" value="Unassembled WGS sequence"/>
</dbReference>
<dbReference type="EMBL" id="BMKR01000006">
    <property type="protein sequence ID" value="GGF73027.1"/>
    <property type="molecule type" value="Genomic_DNA"/>
</dbReference>
<sequence>MSTLNDNEVIHDYDLFDKDPEEFLRRGRETYGITESQISVVTPYEIHSILTVNI</sequence>
<comment type="caution">
    <text evidence="1">The sequence shown here is derived from an EMBL/GenBank/DDBJ whole genome shotgun (WGS) entry which is preliminary data.</text>
</comment>
<proteinExistence type="predicted"/>
<evidence type="ECO:0000313" key="2">
    <source>
        <dbReference type="Proteomes" id="UP000637643"/>
    </source>
</evidence>
<dbReference type="RefSeq" id="WP_189023978.1">
    <property type="nucleotide sequence ID" value="NZ_BMKR01000006.1"/>
</dbReference>
<dbReference type="AlphaFoldDB" id="A0A917C6T5"/>
<evidence type="ECO:0000313" key="1">
    <source>
        <dbReference type="EMBL" id="GGF73027.1"/>
    </source>
</evidence>
<name>A0A917C6T5_9BACL</name>
<accession>A0A917C6T5</accession>
<organism evidence="1 2">
    <name type="scientific">Paenibacillus albidus</name>
    <dbReference type="NCBI Taxonomy" id="2041023"/>
    <lineage>
        <taxon>Bacteria</taxon>
        <taxon>Bacillati</taxon>
        <taxon>Bacillota</taxon>
        <taxon>Bacilli</taxon>
        <taxon>Bacillales</taxon>
        <taxon>Paenibacillaceae</taxon>
        <taxon>Paenibacillus</taxon>
    </lineage>
</organism>
<keyword evidence="2" id="KW-1185">Reference proteome</keyword>
<protein>
    <submittedName>
        <fullName evidence="1">Uncharacterized protein</fullName>
    </submittedName>
</protein>
<reference evidence="1" key="2">
    <citation type="submission" date="2020-09" db="EMBL/GenBank/DDBJ databases">
        <authorList>
            <person name="Sun Q."/>
            <person name="Zhou Y."/>
        </authorList>
    </citation>
    <scope>NUCLEOTIDE SEQUENCE</scope>
    <source>
        <strain evidence="1">CGMCC 1.16134</strain>
    </source>
</reference>
<gene>
    <name evidence="1" type="ORF">GCM10010912_17800</name>
</gene>
<reference evidence="1" key="1">
    <citation type="journal article" date="2014" name="Int. J. Syst. Evol. Microbiol.">
        <title>Complete genome sequence of Corynebacterium casei LMG S-19264T (=DSM 44701T), isolated from a smear-ripened cheese.</title>
        <authorList>
            <consortium name="US DOE Joint Genome Institute (JGI-PGF)"/>
            <person name="Walter F."/>
            <person name="Albersmeier A."/>
            <person name="Kalinowski J."/>
            <person name="Ruckert C."/>
        </authorList>
    </citation>
    <scope>NUCLEOTIDE SEQUENCE</scope>
    <source>
        <strain evidence="1">CGMCC 1.16134</strain>
    </source>
</reference>